<evidence type="ECO:0000313" key="1">
    <source>
        <dbReference type="EMBL" id="AOO64221.1"/>
    </source>
</evidence>
<dbReference type="EMBL" id="CP017111">
    <property type="protein sequence ID" value="AOO64221.1"/>
    <property type="molecule type" value="Genomic_DNA"/>
</dbReference>
<dbReference type="Proteomes" id="UP000094609">
    <property type="component" value="Chromosome"/>
</dbReference>
<reference evidence="2" key="1">
    <citation type="submission" date="2016-08" db="EMBL/GenBank/DDBJ databases">
        <title>Complete genome sequence of the organohalide-respiring Epsilonproteobacterium Sulfurospirillum halorespirans.</title>
        <authorList>
            <person name="Goris T."/>
            <person name="Zimmermann J."/>
            <person name="Schenz B."/>
            <person name="Lemos M."/>
            <person name="Hackermueller J."/>
            <person name="Diekert G."/>
        </authorList>
    </citation>
    <scope>NUCLEOTIDE SEQUENCE [LARGE SCALE GENOMIC DNA]</scope>
    <source>
        <strain>DSM 13726</strain>
        <strain evidence="2">PCE-M2</strain>
    </source>
</reference>
<gene>
    <name evidence="1" type="ORF">SHALO_0425</name>
</gene>
<organism evidence="1 2">
    <name type="scientific">Sulfurospirillum halorespirans DSM 13726</name>
    <dbReference type="NCBI Taxonomy" id="1193502"/>
    <lineage>
        <taxon>Bacteria</taxon>
        <taxon>Pseudomonadati</taxon>
        <taxon>Campylobacterota</taxon>
        <taxon>Epsilonproteobacteria</taxon>
        <taxon>Campylobacterales</taxon>
        <taxon>Sulfurospirillaceae</taxon>
        <taxon>Sulfurospirillum</taxon>
    </lineage>
</organism>
<proteinExistence type="predicted"/>
<name>A0A1D7TGU1_9BACT</name>
<dbReference type="RefSeq" id="WP_069477180.1">
    <property type="nucleotide sequence ID" value="NZ_CP017111.1"/>
</dbReference>
<dbReference type="KEGG" id="shal:SHALO_0425"/>
<accession>A0A1D7TGU1</accession>
<protein>
    <recommendedName>
        <fullName evidence="3">Helix-turn-helix domain-containing protein</fullName>
    </recommendedName>
</protein>
<dbReference type="AlphaFoldDB" id="A0A1D7TGU1"/>
<keyword evidence="2" id="KW-1185">Reference proteome</keyword>
<sequence length="63" mass="7425">MNNNYQIEKEFFRPKEAAQFLSIGLSTLWLHVKNQKIKTLKPTPRTTIITRKELLSFLYSNAL</sequence>
<evidence type="ECO:0008006" key="3">
    <source>
        <dbReference type="Google" id="ProtNLM"/>
    </source>
</evidence>
<evidence type="ECO:0000313" key="2">
    <source>
        <dbReference type="Proteomes" id="UP000094609"/>
    </source>
</evidence>
<dbReference type="STRING" id="1193502.SHALO_0425"/>